<feature type="compositionally biased region" description="Polar residues" evidence="1">
    <location>
        <begin position="101"/>
        <end position="110"/>
    </location>
</feature>
<feature type="compositionally biased region" description="Polar residues" evidence="1">
    <location>
        <begin position="65"/>
        <end position="74"/>
    </location>
</feature>
<sequence>MLKNVKASHLRSNSQKTYSVDERRGEISATHEDSQKEFPMAAGGFDLAGERNGVADSEIKEIEPQQPTKIQVTLPSIDDPHEDSSIASEPPVSIEQDTFGDVSSISGGDF</sequence>
<gene>
    <name evidence="2" type="ORF">OS493_020681</name>
</gene>
<evidence type="ECO:0000256" key="1">
    <source>
        <dbReference type="SAM" id="MobiDB-lite"/>
    </source>
</evidence>
<accession>A0A9X0CM07</accession>
<evidence type="ECO:0000313" key="3">
    <source>
        <dbReference type="Proteomes" id="UP001163046"/>
    </source>
</evidence>
<feature type="compositionally biased region" description="Basic and acidic residues" evidence="1">
    <location>
        <begin position="19"/>
        <end position="36"/>
    </location>
</feature>
<dbReference type="Proteomes" id="UP001163046">
    <property type="component" value="Unassembled WGS sequence"/>
</dbReference>
<proteinExistence type="predicted"/>
<keyword evidence="3" id="KW-1185">Reference proteome</keyword>
<organism evidence="2 3">
    <name type="scientific">Desmophyllum pertusum</name>
    <dbReference type="NCBI Taxonomy" id="174260"/>
    <lineage>
        <taxon>Eukaryota</taxon>
        <taxon>Metazoa</taxon>
        <taxon>Cnidaria</taxon>
        <taxon>Anthozoa</taxon>
        <taxon>Hexacorallia</taxon>
        <taxon>Scleractinia</taxon>
        <taxon>Caryophylliina</taxon>
        <taxon>Caryophylliidae</taxon>
        <taxon>Desmophyllum</taxon>
    </lineage>
</organism>
<evidence type="ECO:0000313" key="2">
    <source>
        <dbReference type="EMBL" id="KAJ7358845.1"/>
    </source>
</evidence>
<comment type="caution">
    <text evidence="2">The sequence shown here is derived from an EMBL/GenBank/DDBJ whole genome shotgun (WGS) entry which is preliminary data.</text>
</comment>
<feature type="region of interest" description="Disordered" evidence="1">
    <location>
        <begin position="59"/>
        <end position="110"/>
    </location>
</feature>
<dbReference type="EMBL" id="MU827314">
    <property type="protein sequence ID" value="KAJ7358845.1"/>
    <property type="molecule type" value="Genomic_DNA"/>
</dbReference>
<feature type="region of interest" description="Disordered" evidence="1">
    <location>
        <begin position="1"/>
        <end position="39"/>
    </location>
</feature>
<reference evidence="2" key="1">
    <citation type="submission" date="2023-01" db="EMBL/GenBank/DDBJ databases">
        <title>Genome assembly of the deep-sea coral Lophelia pertusa.</title>
        <authorList>
            <person name="Herrera S."/>
            <person name="Cordes E."/>
        </authorList>
    </citation>
    <scope>NUCLEOTIDE SEQUENCE</scope>
    <source>
        <strain evidence="2">USNM1676648</strain>
        <tissue evidence="2">Polyp</tissue>
    </source>
</reference>
<protein>
    <submittedName>
        <fullName evidence="2">Uncharacterized protein</fullName>
    </submittedName>
</protein>
<name>A0A9X0CM07_9CNID</name>
<dbReference type="AlphaFoldDB" id="A0A9X0CM07"/>